<evidence type="ECO:0000259" key="2">
    <source>
        <dbReference type="Pfam" id="PF14016"/>
    </source>
</evidence>
<comment type="caution">
    <text evidence="3">The sequence shown here is derived from an EMBL/GenBank/DDBJ whole genome shotgun (WGS) entry which is preliminary data.</text>
</comment>
<evidence type="ECO:0000313" key="3">
    <source>
        <dbReference type="EMBL" id="PSK92320.1"/>
    </source>
</evidence>
<accession>A0A2P8D536</accession>
<dbReference type="Pfam" id="PF14016">
    <property type="entry name" value="DUF4232"/>
    <property type="match status" value="1"/>
</dbReference>
<evidence type="ECO:0000256" key="1">
    <source>
        <dbReference type="SAM" id="SignalP"/>
    </source>
</evidence>
<dbReference type="Proteomes" id="UP000240542">
    <property type="component" value="Unassembled WGS sequence"/>
</dbReference>
<dbReference type="OrthoDB" id="3429585at2"/>
<proteinExistence type="predicted"/>
<dbReference type="InterPro" id="IPR025326">
    <property type="entry name" value="DUF4232"/>
</dbReference>
<feature type="domain" description="DUF4232" evidence="2">
    <location>
        <begin position="99"/>
        <end position="207"/>
    </location>
</feature>
<sequence length="209" mass="21681">MGKSTRANTGMPTGRAWAARCLLGAAAAVPAIAIGAPLAAAQPAADPSASAAPPASHAEARPCVTGDFKIIENDRKAAAGTTYIEFAMIRIGGDGDPQNEPCDLSRRVGTHWIDEYNGDRVGSWAEYGDGTDRPSFVVAPGGQALLTVAQPDPANHDPADCDPRDVAGIQVYLEFEGDGGTYAPTGGRDEMCAVEGAAVPRVTVEEWPY</sequence>
<gene>
    <name evidence="3" type="ORF">CLV63_11879</name>
</gene>
<dbReference type="RefSeq" id="WP_146165636.1">
    <property type="nucleotide sequence ID" value="NZ_PYGA01000018.1"/>
</dbReference>
<evidence type="ECO:0000313" key="4">
    <source>
        <dbReference type="Proteomes" id="UP000240542"/>
    </source>
</evidence>
<dbReference type="EMBL" id="PYGA01000018">
    <property type="protein sequence ID" value="PSK92320.1"/>
    <property type="molecule type" value="Genomic_DNA"/>
</dbReference>
<keyword evidence="4" id="KW-1185">Reference proteome</keyword>
<feature type="chain" id="PRO_5015200707" description="DUF4232 domain-containing protein" evidence="1">
    <location>
        <begin position="19"/>
        <end position="209"/>
    </location>
</feature>
<reference evidence="3 4" key="1">
    <citation type="submission" date="2018-03" db="EMBL/GenBank/DDBJ databases">
        <title>Genomic Encyclopedia of Archaeal and Bacterial Type Strains, Phase II (KMG-II): from individual species to whole genera.</title>
        <authorList>
            <person name="Goeker M."/>
        </authorList>
    </citation>
    <scope>NUCLEOTIDE SEQUENCE [LARGE SCALE GENOMIC DNA]</scope>
    <source>
        <strain evidence="3 4">DSM 45312</strain>
    </source>
</reference>
<organism evidence="3 4">
    <name type="scientific">Murinocardiopsis flavida</name>
    <dbReference type="NCBI Taxonomy" id="645275"/>
    <lineage>
        <taxon>Bacteria</taxon>
        <taxon>Bacillati</taxon>
        <taxon>Actinomycetota</taxon>
        <taxon>Actinomycetes</taxon>
        <taxon>Streptosporangiales</taxon>
        <taxon>Nocardiopsidaceae</taxon>
        <taxon>Murinocardiopsis</taxon>
    </lineage>
</organism>
<dbReference type="AlphaFoldDB" id="A0A2P8D536"/>
<name>A0A2P8D536_9ACTN</name>
<feature type="signal peptide" evidence="1">
    <location>
        <begin position="1"/>
        <end position="18"/>
    </location>
</feature>
<keyword evidence="1" id="KW-0732">Signal</keyword>
<protein>
    <recommendedName>
        <fullName evidence="2">DUF4232 domain-containing protein</fullName>
    </recommendedName>
</protein>